<dbReference type="EMBL" id="KQ426224">
    <property type="protein sequence ID" value="KOF68529.1"/>
    <property type="molecule type" value="Genomic_DNA"/>
</dbReference>
<dbReference type="AlphaFoldDB" id="A0A0L8FV27"/>
<evidence type="ECO:0000313" key="1">
    <source>
        <dbReference type="EMBL" id="KOF68529.1"/>
    </source>
</evidence>
<protein>
    <submittedName>
        <fullName evidence="1">Uncharacterized protein</fullName>
    </submittedName>
</protein>
<proteinExistence type="predicted"/>
<gene>
    <name evidence="1" type="ORF">OCBIM_22007182mg</name>
</gene>
<reference evidence="1" key="1">
    <citation type="submission" date="2015-07" db="EMBL/GenBank/DDBJ databases">
        <title>MeaNS - Measles Nucleotide Surveillance Program.</title>
        <authorList>
            <person name="Tran T."/>
            <person name="Druce J."/>
        </authorList>
    </citation>
    <scope>NUCLEOTIDE SEQUENCE</scope>
    <source>
        <strain evidence="1">UCB-OBI-ISO-001</strain>
        <tissue evidence="1">Gonad</tissue>
    </source>
</reference>
<accession>A0A0L8FV27</accession>
<sequence length="70" mass="8401">MRENRKWGKILIKLEKFKQLFPKVCGAQQYYGRTFGFRNFPYLMLSDTDNVFSSRNIIRRMFCSLNGRIA</sequence>
<name>A0A0L8FV27_OCTBM</name>
<organism evidence="1">
    <name type="scientific">Octopus bimaculoides</name>
    <name type="common">California two-spotted octopus</name>
    <dbReference type="NCBI Taxonomy" id="37653"/>
    <lineage>
        <taxon>Eukaryota</taxon>
        <taxon>Metazoa</taxon>
        <taxon>Spiralia</taxon>
        <taxon>Lophotrochozoa</taxon>
        <taxon>Mollusca</taxon>
        <taxon>Cephalopoda</taxon>
        <taxon>Coleoidea</taxon>
        <taxon>Octopodiformes</taxon>
        <taxon>Octopoda</taxon>
        <taxon>Incirrata</taxon>
        <taxon>Octopodidae</taxon>
        <taxon>Octopus</taxon>
    </lineage>
</organism>